<dbReference type="Proteomes" id="UP000683436">
    <property type="component" value="Plasmid megaplasmid"/>
</dbReference>
<dbReference type="NCBIfam" id="TIGR03750">
    <property type="entry name" value="conj_TIGR03750"/>
    <property type="match status" value="1"/>
</dbReference>
<keyword evidence="1" id="KW-1133">Transmembrane helix</keyword>
<evidence type="ECO:0000313" key="3">
    <source>
        <dbReference type="Proteomes" id="UP000683436"/>
    </source>
</evidence>
<dbReference type="InterPro" id="IPR021877">
    <property type="entry name" value="DUF3487"/>
</dbReference>
<geneLocation type="plasmid" evidence="2 3">
    <name>megaplasmid</name>
</geneLocation>
<reference evidence="2 3" key="1">
    <citation type="submission" date="2021-06" db="EMBL/GenBank/DDBJ databases">
        <title>Microbial metabolic specificity influences pelagic lipid remineralization.</title>
        <authorList>
            <person name="Behrendt L."/>
            <person name="Hunter J.E."/>
            <person name="Alcolombri U."/>
            <person name="Smriga S."/>
            <person name="Mincer T."/>
            <person name="Lowenstein D.P."/>
            <person name="Peaudecerf F.J."/>
            <person name="Fernandez V.I."/>
            <person name="Fredricks H."/>
            <person name="Almblad H."/>
            <person name="Harrison J.J."/>
            <person name="Stocker R."/>
            <person name="Van Mooy B.A.S."/>
        </authorList>
    </citation>
    <scope>NUCLEOTIDE SEQUENCE [LARGE SCALE GENOMIC DNA]</scope>
    <source>
        <strain evidence="2 3">A252</strain>
        <plasmid evidence="2 3">megaplasmid</plasmid>
    </source>
</reference>
<keyword evidence="1" id="KW-0812">Transmembrane</keyword>
<evidence type="ECO:0000313" key="2">
    <source>
        <dbReference type="EMBL" id="QWV19542.1"/>
    </source>
</evidence>
<feature type="transmembrane region" description="Helical" evidence="1">
    <location>
        <begin position="28"/>
        <end position="52"/>
    </location>
</feature>
<keyword evidence="1" id="KW-0472">Membrane</keyword>
<dbReference type="Pfam" id="PF11990">
    <property type="entry name" value="DUF3487"/>
    <property type="match status" value="1"/>
</dbReference>
<proteinExistence type="predicted"/>
<sequence length="135" mass="15012">MTDSHDPISFTSEGTVNFLPNRLNRQPIVVLGLTANELFFVGLSSAIAGLVLGVPFAIVFSSIAMVPTVALVAVFLGIGLGGRVLRRVKRGRPDDWFYRNLQWRIANRFPLLMAWTGGQDLITRSGGWYHRRGER</sequence>
<dbReference type="RefSeq" id="WP_216707353.1">
    <property type="nucleotide sequence ID" value="NZ_CP076684.1"/>
</dbReference>
<keyword evidence="2" id="KW-0614">Plasmid</keyword>
<organism evidence="2 3">
    <name type="scientific">Stutzerimonas zhaodongensis</name>
    <dbReference type="NCBI Taxonomy" id="1176257"/>
    <lineage>
        <taxon>Bacteria</taxon>
        <taxon>Pseudomonadati</taxon>
        <taxon>Pseudomonadota</taxon>
        <taxon>Gammaproteobacteria</taxon>
        <taxon>Pseudomonadales</taxon>
        <taxon>Pseudomonadaceae</taxon>
        <taxon>Stutzerimonas</taxon>
    </lineage>
</organism>
<feature type="transmembrane region" description="Helical" evidence="1">
    <location>
        <begin position="58"/>
        <end position="82"/>
    </location>
</feature>
<dbReference type="EMBL" id="CP076684">
    <property type="protein sequence ID" value="QWV19542.1"/>
    <property type="molecule type" value="Genomic_DNA"/>
</dbReference>
<gene>
    <name evidence="2" type="ORF">KQ248_22645</name>
</gene>
<keyword evidence="3" id="KW-1185">Reference proteome</keyword>
<accession>A0ABX8J0B5</accession>
<protein>
    <submittedName>
        <fullName evidence="2">TIGR03750 family conjugal transfer protein</fullName>
    </submittedName>
</protein>
<evidence type="ECO:0000256" key="1">
    <source>
        <dbReference type="SAM" id="Phobius"/>
    </source>
</evidence>
<name>A0ABX8J0B5_9GAMM</name>